<dbReference type="EMBL" id="CAUYUJ010016292">
    <property type="protein sequence ID" value="CAK0863745.1"/>
    <property type="molecule type" value="Genomic_DNA"/>
</dbReference>
<name>A0ABN9UUH6_9DINO</name>
<evidence type="ECO:0000313" key="2">
    <source>
        <dbReference type="EMBL" id="CAK0863745.1"/>
    </source>
</evidence>
<dbReference type="Proteomes" id="UP001189429">
    <property type="component" value="Unassembled WGS sequence"/>
</dbReference>
<feature type="region of interest" description="Disordered" evidence="1">
    <location>
        <begin position="28"/>
        <end position="78"/>
    </location>
</feature>
<sequence length="234" mass="24228">MVHLLSARESRMSIASSDLGALLGGQKIHPDNHHPDTEAVYERRSSGPGGFSSPDCSRATRPAAEKWRAPGARLRRVGGARARGPGALCSVECQRPAPSAHWRPPGRAGRLEAKLQARASPREGPVPLSSGQRAARYSEHGGEGGGGGDGGGGGGKRGGQAWLSGAPKPRGLLARRRRRGGLSGKPRSPRQQGRGPKGGARLSAGEGAAGAGARSRGGEEEEEEEGAEQQQQQQ</sequence>
<accession>A0ABN9UUH6</accession>
<proteinExistence type="predicted"/>
<keyword evidence="3" id="KW-1185">Reference proteome</keyword>
<evidence type="ECO:0000256" key="1">
    <source>
        <dbReference type="SAM" id="MobiDB-lite"/>
    </source>
</evidence>
<feature type="compositionally biased region" description="Low complexity" evidence="1">
    <location>
        <begin position="199"/>
        <end position="214"/>
    </location>
</feature>
<feature type="compositionally biased region" description="Gly residues" evidence="1">
    <location>
        <begin position="143"/>
        <end position="158"/>
    </location>
</feature>
<gene>
    <name evidence="2" type="ORF">PCOR1329_LOCUS51809</name>
</gene>
<evidence type="ECO:0000313" key="3">
    <source>
        <dbReference type="Proteomes" id="UP001189429"/>
    </source>
</evidence>
<reference evidence="2" key="1">
    <citation type="submission" date="2023-10" db="EMBL/GenBank/DDBJ databases">
        <authorList>
            <person name="Chen Y."/>
            <person name="Shah S."/>
            <person name="Dougan E. K."/>
            <person name="Thang M."/>
            <person name="Chan C."/>
        </authorList>
    </citation>
    <scope>NUCLEOTIDE SEQUENCE [LARGE SCALE GENOMIC DNA]</scope>
</reference>
<comment type="caution">
    <text evidence="2">The sequence shown here is derived from an EMBL/GenBank/DDBJ whole genome shotgun (WGS) entry which is preliminary data.</text>
</comment>
<organism evidence="2 3">
    <name type="scientific">Prorocentrum cordatum</name>
    <dbReference type="NCBI Taxonomy" id="2364126"/>
    <lineage>
        <taxon>Eukaryota</taxon>
        <taxon>Sar</taxon>
        <taxon>Alveolata</taxon>
        <taxon>Dinophyceae</taxon>
        <taxon>Prorocentrales</taxon>
        <taxon>Prorocentraceae</taxon>
        <taxon>Prorocentrum</taxon>
    </lineage>
</organism>
<feature type="compositionally biased region" description="Basic and acidic residues" evidence="1">
    <location>
        <begin position="28"/>
        <end position="45"/>
    </location>
</feature>
<protein>
    <submittedName>
        <fullName evidence="2">Uncharacterized protein</fullName>
    </submittedName>
</protein>
<feature type="region of interest" description="Disordered" evidence="1">
    <location>
        <begin position="116"/>
        <end position="234"/>
    </location>
</feature>